<protein>
    <submittedName>
        <fullName evidence="1">Uncharacterized protein</fullName>
    </submittedName>
</protein>
<evidence type="ECO:0000313" key="1">
    <source>
        <dbReference type="EMBL" id="KAJ3550948.1"/>
    </source>
</evidence>
<dbReference type="EMBL" id="JANHOG010000874">
    <property type="protein sequence ID" value="KAJ3550948.1"/>
    <property type="molecule type" value="Genomic_DNA"/>
</dbReference>
<comment type="caution">
    <text evidence="1">The sequence shown here is derived from an EMBL/GenBank/DDBJ whole genome shotgun (WGS) entry which is preliminary data.</text>
</comment>
<sequence length="662" mass="76979">MAIHDREQRRTWLLDEGMHRRNYSIRLPVDDRRGRHRQFERNYNPMAGWRSWNKRKLVYACVVCMVAVYVLLALRQRYFTAEKVWPVPFGLGGGQTLVYRAEDLRRVWEWEVAAGHYPSRRGVPGQLDFASLLENPAQPAQSLPAYTKPWEKSTVGIGSRRSYFIREREREHGAPQRPIPGTVADMDIIMSHCDYSAGKYVRDCLRMLREGAGLVGVPRRDRPEDEQYIYVENDNFTYTAPLIPDTSLNNPMDSDTGRKWGQWGRRYEPHIRLPPLPSYRAQRSGCDPDDPRIFHMFWTGKFTDKPYMAILSFLYTQNLGLHLDHGHTESSACRPELWIWVNQGSALATMSASQAELRLWQQLQSNPWTSPFLHPRFQDVVHFKIWNTADQLDGAPDAAPGDDIPHTGAEAPSHSSRGTPVLDIDFGGESDYNRPSVKLSDLVRFVLCHRYGGVYVDMDTVFLRDWEELWNWDGAFAYRWSRLDRYNTAALRLHKGSALGTFLLRTAVRNELDFHPIRITRYLKDAHMENLLMRLPSALFDSAWLNAEEYQRDRPAQPFFERLDDFFMTPSKVAAAPEAMGFDGFFKGAFSYHYHNNWWTPFDPERNFPDLGPVFSMGDEYGVGRTPPERVQDLSWATVLKRTFEAYIRGEQPNMYGEWLRW</sequence>
<keyword evidence="2" id="KW-1185">Reference proteome</keyword>
<accession>A0ACC1T158</accession>
<evidence type="ECO:0000313" key="2">
    <source>
        <dbReference type="Proteomes" id="UP001148662"/>
    </source>
</evidence>
<reference evidence="1" key="1">
    <citation type="submission" date="2022-07" db="EMBL/GenBank/DDBJ databases">
        <title>Genome Sequence of Phlebia brevispora.</title>
        <authorList>
            <person name="Buettner E."/>
        </authorList>
    </citation>
    <scope>NUCLEOTIDE SEQUENCE</scope>
    <source>
        <strain evidence="1">MPL23</strain>
    </source>
</reference>
<proteinExistence type="predicted"/>
<organism evidence="1 2">
    <name type="scientific">Phlebia brevispora</name>
    <dbReference type="NCBI Taxonomy" id="194682"/>
    <lineage>
        <taxon>Eukaryota</taxon>
        <taxon>Fungi</taxon>
        <taxon>Dikarya</taxon>
        <taxon>Basidiomycota</taxon>
        <taxon>Agaricomycotina</taxon>
        <taxon>Agaricomycetes</taxon>
        <taxon>Polyporales</taxon>
        <taxon>Meruliaceae</taxon>
        <taxon>Phlebia</taxon>
    </lineage>
</organism>
<gene>
    <name evidence="1" type="ORF">NM688_g4964</name>
</gene>
<name>A0ACC1T158_9APHY</name>
<dbReference type="Proteomes" id="UP001148662">
    <property type="component" value="Unassembled WGS sequence"/>
</dbReference>